<reference evidence="3 4" key="1">
    <citation type="submission" date="2018-06" db="EMBL/GenBank/DDBJ databases">
        <title>The Genome of Cuscuta australis (Dodder) Provides Insight into the Evolution of Plant Parasitism.</title>
        <authorList>
            <person name="Liu H."/>
        </authorList>
    </citation>
    <scope>NUCLEOTIDE SEQUENCE [LARGE SCALE GENOMIC DNA]</scope>
    <source>
        <strain evidence="4">cv. Yunnan</strain>
        <tissue evidence="3">Vines</tissue>
    </source>
</reference>
<feature type="compositionally biased region" description="Gly residues" evidence="1">
    <location>
        <begin position="49"/>
        <end position="101"/>
    </location>
</feature>
<name>A0A328E2D3_9ASTE</name>
<comment type="caution">
    <text evidence="3">The sequence shown here is derived from an EMBL/GenBank/DDBJ whole genome shotgun (WGS) entry which is preliminary data.</text>
</comment>
<evidence type="ECO:0000256" key="2">
    <source>
        <dbReference type="SAM" id="SignalP"/>
    </source>
</evidence>
<evidence type="ECO:0000313" key="4">
    <source>
        <dbReference type="Proteomes" id="UP000249390"/>
    </source>
</evidence>
<keyword evidence="2" id="KW-0732">Signal</keyword>
<accession>A0A328E2D3</accession>
<gene>
    <name evidence="3" type="ORF">DM860_014912</name>
</gene>
<evidence type="ECO:0000313" key="3">
    <source>
        <dbReference type="EMBL" id="RAL52085.1"/>
    </source>
</evidence>
<dbReference type="EMBL" id="NQVE01000040">
    <property type="protein sequence ID" value="RAL52085.1"/>
    <property type="molecule type" value="Genomic_DNA"/>
</dbReference>
<protein>
    <submittedName>
        <fullName evidence="3">Uncharacterized protein</fullName>
    </submittedName>
</protein>
<feature type="chain" id="PRO_5016319325" evidence="2">
    <location>
        <begin position="24"/>
        <end position="126"/>
    </location>
</feature>
<proteinExistence type="predicted"/>
<dbReference type="Proteomes" id="UP000249390">
    <property type="component" value="Unassembled WGS sequence"/>
</dbReference>
<dbReference type="AlphaFoldDB" id="A0A328E2D3"/>
<feature type="region of interest" description="Disordered" evidence="1">
    <location>
        <begin position="49"/>
        <end position="106"/>
    </location>
</feature>
<evidence type="ECO:0000256" key="1">
    <source>
        <dbReference type="SAM" id="MobiDB-lite"/>
    </source>
</evidence>
<feature type="signal peptide" evidence="2">
    <location>
        <begin position="1"/>
        <end position="23"/>
    </location>
</feature>
<keyword evidence="4" id="KW-1185">Reference proteome</keyword>
<organism evidence="3 4">
    <name type="scientific">Cuscuta australis</name>
    <dbReference type="NCBI Taxonomy" id="267555"/>
    <lineage>
        <taxon>Eukaryota</taxon>
        <taxon>Viridiplantae</taxon>
        <taxon>Streptophyta</taxon>
        <taxon>Embryophyta</taxon>
        <taxon>Tracheophyta</taxon>
        <taxon>Spermatophyta</taxon>
        <taxon>Magnoliopsida</taxon>
        <taxon>eudicotyledons</taxon>
        <taxon>Gunneridae</taxon>
        <taxon>Pentapetalae</taxon>
        <taxon>asterids</taxon>
        <taxon>lamiids</taxon>
        <taxon>Solanales</taxon>
        <taxon>Convolvulaceae</taxon>
        <taxon>Cuscuteae</taxon>
        <taxon>Cuscuta</taxon>
        <taxon>Cuscuta subgen. Grammica</taxon>
        <taxon>Cuscuta sect. Cleistogrammica</taxon>
    </lineage>
</organism>
<sequence>MGMAVRYLWFMVIVGRIVRGVWCSESHWNLEFIRNGVYICLEMGGSKGGGGKGGGSGGGGGGRSGGGGGAKGGGGAGGGGSSRSGGGGSGQMPAPGTGGGQYISRAGFEANPQGYFAGLHASQKGK</sequence>